<keyword evidence="8" id="KW-0249">Electron transport</keyword>
<comment type="similarity">
    <text evidence="12">Belongs to the cytochrome b561 family.</text>
</comment>
<dbReference type="SUPFAM" id="SSF101874">
    <property type="entry name" value="YceI-like"/>
    <property type="match status" value="1"/>
</dbReference>
<keyword evidence="5" id="KW-0349">Heme</keyword>
<evidence type="ECO:0000256" key="9">
    <source>
        <dbReference type="ARBA" id="ARBA00022989"/>
    </source>
</evidence>
<evidence type="ECO:0000256" key="2">
    <source>
        <dbReference type="ARBA" id="ARBA00004651"/>
    </source>
</evidence>
<dbReference type="Gene3D" id="1.20.950.20">
    <property type="entry name" value="Transmembrane di-heme cytochromes, Chain C"/>
    <property type="match status" value="1"/>
</dbReference>
<evidence type="ECO:0000313" key="16">
    <source>
        <dbReference type="Proteomes" id="UP000199356"/>
    </source>
</evidence>
<dbReference type="SMART" id="SM00867">
    <property type="entry name" value="YceI"/>
    <property type="match status" value="1"/>
</dbReference>
<keyword evidence="6 13" id="KW-0812">Transmembrane</keyword>
<dbReference type="SUPFAM" id="SSF81342">
    <property type="entry name" value="Transmembrane di-heme cytochromes"/>
    <property type="match status" value="1"/>
</dbReference>
<dbReference type="PANTHER" id="PTHR30529:SF7">
    <property type="entry name" value="CYTOCHROME B561 BACTERIAL_NI-HYDROGENASE DOMAIN-CONTAINING PROTEIN"/>
    <property type="match status" value="1"/>
</dbReference>
<feature type="transmembrane region" description="Helical" evidence="13">
    <location>
        <begin position="25"/>
        <end position="43"/>
    </location>
</feature>
<dbReference type="GO" id="GO:0022904">
    <property type="term" value="P:respiratory electron transport chain"/>
    <property type="evidence" value="ECO:0007669"/>
    <property type="project" value="InterPro"/>
</dbReference>
<evidence type="ECO:0000256" key="1">
    <source>
        <dbReference type="ARBA" id="ARBA00001970"/>
    </source>
</evidence>
<keyword evidence="3" id="KW-0813">Transport</keyword>
<dbReference type="PANTHER" id="PTHR30529">
    <property type="entry name" value="CYTOCHROME B561"/>
    <property type="match status" value="1"/>
</dbReference>
<dbReference type="InterPro" id="IPR016174">
    <property type="entry name" value="Di-haem_cyt_TM"/>
</dbReference>
<proteinExistence type="inferred from homology"/>
<dbReference type="AlphaFoldDB" id="A0A1I5QQJ5"/>
<protein>
    <submittedName>
        <fullName evidence="15">Cytochrome b561</fullName>
    </submittedName>
</protein>
<keyword evidence="9 13" id="KW-1133">Transmembrane helix</keyword>
<dbReference type="InterPro" id="IPR036761">
    <property type="entry name" value="TTHA0802/YceI-like_sf"/>
</dbReference>
<dbReference type="EMBL" id="FOXA01000007">
    <property type="protein sequence ID" value="SFP48513.1"/>
    <property type="molecule type" value="Genomic_DNA"/>
</dbReference>
<feature type="transmembrane region" description="Helical" evidence="13">
    <location>
        <begin position="104"/>
        <end position="126"/>
    </location>
</feature>
<accession>A0A1I5QQJ5</accession>
<dbReference type="RefSeq" id="WP_245759232.1">
    <property type="nucleotide sequence ID" value="NZ_FOXA01000007.1"/>
</dbReference>
<keyword evidence="11 13" id="KW-0472">Membrane</keyword>
<feature type="transmembrane region" description="Helical" evidence="13">
    <location>
        <begin position="210"/>
        <end position="229"/>
    </location>
</feature>
<dbReference type="STRING" id="441119.SAMN04488047_10761"/>
<dbReference type="Proteomes" id="UP000199356">
    <property type="component" value="Unassembled WGS sequence"/>
</dbReference>
<gene>
    <name evidence="15" type="ORF">SAMN04488047_10761</name>
</gene>
<feature type="domain" description="Lipid/polyisoprenoid-binding YceI-like" evidence="14">
    <location>
        <begin position="248"/>
        <end position="403"/>
    </location>
</feature>
<dbReference type="InterPro" id="IPR052168">
    <property type="entry name" value="Cytochrome_b561_oxidase"/>
</dbReference>
<keyword evidence="7" id="KW-0479">Metal-binding</keyword>
<evidence type="ECO:0000256" key="13">
    <source>
        <dbReference type="SAM" id="Phobius"/>
    </source>
</evidence>
<evidence type="ECO:0000256" key="6">
    <source>
        <dbReference type="ARBA" id="ARBA00022692"/>
    </source>
</evidence>
<feature type="transmembrane region" description="Helical" evidence="13">
    <location>
        <begin position="63"/>
        <end position="84"/>
    </location>
</feature>
<comment type="cofactor">
    <cofactor evidence="1">
        <name>heme b</name>
        <dbReference type="ChEBI" id="CHEBI:60344"/>
    </cofactor>
</comment>
<dbReference type="Gene3D" id="2.40.128.110">
    <property type="entry name" value="Lipid/polyisoprenoid-binding, YceI-like"/>
    <property type="match status" value="1"/>
</dbReference>
<evidence type="ECO:0000256" key="8">
    <source>
        <dbReference type="ARBA" id="ARBA00022982"/>
    </source>
</evidence>
<dbReference type="Pfam" id="PF01292">
    <property type="entry name" value="Ni_hydr_CYTB"/>
    <property type="match status" value="1"/>
</dbReference>
<evidence type="ECO:0000256" key="5">
    <source>
        <dbReference type="ARBA" id="ARBA00022617"/>
    </source>
</evidence>
<feature type="transmembrane region" description="Helical" evidence="13">
    <location>
        <begin position="152"/>
        <end position="174"/>
    </location>
</feature>
<dbReference type="GO" id="GO:0005886">
    <property type="term" value="C:plasma membrane"/>
    <property type="evidence" value="ECO:0007669"/>
    <property type="project" value="UniProtKB-SubCell"/>
</dbReference>
<evidence type="ECO:0000256" key="3">
    <source>
        <dbReference type="ARBA" id="ARBA00022448"/>
    </source>
</evidence>
<evidence type="ECO:0000256" key="11">
    <source>
        <dbReference type="ARBA" id="ARBA00023136"/>
    </source>
</evidence>
<evidence type="ECO:0000256" key="10">
    <source>
        <dbReference type="ARBA" id="ARBA00023004"/>
    </source>
</evidence>
<dbReference type="Pfam" id="PF04264">
    <property type="entry name" value="YceI"/>
    <property type="match status" value="1"/>
</dbReference>
<organism evidence="15 16">
    <name type="scientific">Tranquillimonas alkanivorans</name>
    <dbReference type="NCBI Taxonomy" id="441119"/>
    <lineage>
        <taxon>Bacteria</taxon>
        <taxon>Pseudomonadati</taxon>
        <taxon>Pseudomonadota</taxon>
        <taxon>Alphaproteobacteria</taxon>
        <taxon>Rhodobacterales</taxon>
        <taxon>Roseobacteraceae</taxon>
        <taxon>Tranquillimonas</taxon>
    </lineage>
</organism>
<dbReference type="GO" id="GO:0046872">
    <property type="term" value="F:metal ion binding"/>
    <property type="evidence" value="ECO:0007669"/>
    <property type="project" value="UniProtKB-KW"/>
</dbReference>
<evidence type="ECO:0000256" key="12">
    <source>
        <dbReference type="ARBA" id="ARBA00037975"/>
    </source>
</evidence>
<dbReference type="GO" id="GO:0020037">
    <property type="term" value="F:heme binding"/>
    <property type="evidence" value="ECO:0007669"/>
    <property type="project" value="TreeGrafter"/>
</dbReference>
<dbReference type="InterPro" id="IPR007372">
    <property type="entry name" value="Lipid/polyisoprenoid-bd_YceI"/>
</dbReference>
<comment type="subcellular location">
    <subcellularLocation>
        <location evidence="2">Cell membrane</location>
        <topology evidence="2">Multi-pass membrane protein</topology>
    </subcellularLocation>
</comment>
<dbReference type="GO" id="GO:0009055">
    <property type="term" value="F:electron transfer activity"/>
    <property type="evidence" value="ECO:0007669"/>
    <property type="project" value="InterPro"/>
</dbReference>
<name>A0A1I5QQJ5_9RHOB</name>
<reference evidence="15 16" key="1">
    <citation type="submission" date="2016-10" db="EMBL/GenBank/DDBJ databases">
        <authorList>
            <person name="de Groot N.N."/>
        </authorList>
    </citation>
    <scope>NUCLEOTIDE SEQUENCE [LARGE SCALE GENOMIC DNA]</scope>
    <source>
        <strain evidence="15 16">DSM 19547</strain>
    </source>
</reference>
<keyword evidence="16" id="KW-1185">Reference proteome</keyword>
<sequence>MSMTDTAAAALGNTRASYGGVAKTFHWLTALLILTLIPLGLVAHEWPYDTADQLAVKARLFSLHKTLGVLAFFVALGRILWALIQPRPHPLHPERRGETLLAEIVHWSLYAAIVVVPLSGWIMHAASEGFAPILWPLGQSLPLVPKSTMVEAYAGATHWVFTKVLIAALILHVAGALKHAMVDRDATLARMLPGRTPAQARAPELGHAPAAIAAAAIYALGFGAAYALVGPEPQARATPELAAAQTGNWTVQEGTLGIQVRQFGNTVEGSFADWTADIAFAEEPTDGRHGDVTVQVAIPSLTLGSVTSQALGADYFAAEEHPTATFQAEILPAETGYVAEGTLALRGATVPVTLPFTLDLDGDTATMSGATTLDRRNFDIGAGQTDPDTLAFGVDVTVDLTAQRATD</sequence>
<evidence type="ECO:0000259" key="14">
    <source>
        <dbReference type="SMART" id="SM00867"/>
    </source>
</evidence>
<keyword evidence="10" id="KW-0408">Iron</keyword>
<evidence type="ECO:0000313" key="15">
    <source>
        <dbReference type="EMBL" id="SFP48513.1"/>
    </source>
</evidence>
<dbReference type="InterPro" id="IPR011577">
    <property type="entry name" value="Cyt_b561_bac/Ni-Hgenase"/>
</dbReference>
<evidence type="ECO:0000256" key="4">
    <source>
        <dbReference type="ARBA" id="ARBA00022475"/>
    </source>
</evidence>
<keyword evidence="4" id="KW-1003">Cell membrane</keyword>
<evidence type="ECO:0000256" key="7">
    <source>
        <dbReference type="ARBA" id="ARBA00022723"/>
    </source>
</evidence>